<organism evidence="1 2">
    <name type="scientific">Populus deltoides</name>
    <name type="common">Eastern poplar</name>
    <name type="synonym">Eastern cottonwood</name>
    <dbReference type="NCBI Taxonomy" id="3696"/>
    <lineage>
        <taxon>Eukaryota</taxon>
        <taxon>Viridiplantae</taxon>
        <taxon>Streptophyta</taxon>
        <taxon>Embryophyta</taxon>
        <taxon>Tracheophyta</taxon>
        <taxon>Spermatophyta</taxon>
        <taxon>Magnoliopsida</taxon>
        <taxon>eudicotyledons</taxon>
        <taxon>Gunneridae</taxon>
        <taxon>Pentapetalae</taxon>
        <taxon>rosids</taxon>
        <taxon>fabids</taxon>
        <taxon>Malpighiales</taxon>
        <taxon>Salicaceae</taxon>
        <taxon>Saliceae</taxon>
        <taxon>Populus</taxon>
    </lineage>
</organism>
<protein>
    <submittedName>
        <fullName evidence="1">Uncharacterized protein</fullName>
    </submittedName>
</protein>
<dbReference type="AlphaFoldDB" id="A0A8T2YKR8"/>
<reference evidence="1" key="1">
    <citation type="journal article" date="2021" name="J. Hered.">
        <title>Genome Assembly of Salicaceae Populus deltoides (Eastern Cottonwood) I-69 Based on Nanopore Sequencing and Hi-C Technologies.</title>
        <authorList>
            <person name="Bai S."/>
            <person name="Wu H."/>
            <person name="Zhang J."/>
            <person name="Pan Z."/>
            <person name="Zhao W."/>
            <person name="Li Z."/>
            <person name="Tong C."/>
        </authorList>
    </citation>
    <scope>NUCLEOTIDE SEQUENCE</scope>
    <source>
        <tissue evidence="1">Leaf</tissue>
    </source>
</reference>
<gene>
    <name evidence="1" type="ORF">H0E87_012766</name>
</gene>
<sequence length="52" mass="5643">MKPIAIGAMIPKLPFFGSTAVAYTVYTSPKVITISRTKAFQTPTPEDRAKAE</sequence>
<evidence type="ECO:0000313" key="2">
    <source>
        <dbReference type="Proteomes" id="UP000807159"/>
    </source>
</evidence>
<accession>A0A8T2YKR8</accession>
<feature type="non-terminal residue" evidence="1">
    <location>
        <position position="52"/>
    </location>
</feature>
<comment type="caution">
    <text evidence="1">The sequence shown here is derived from an EMBL/GenBank/DDBJ whole genome shotgun (WGS) entry which is preliminary data.</text>
</comment>
<proteinExistence type="predicted"/>
<evidence type="ECO:0000313" key="1">
    <source>
        <dbReference type="EMBL" id="KAH8505667.1"/>
    </source>
</evidence>
<keyword evidence="2" id="KW-1185">Reference proteome</keyword>
<dbReference type="EMBL" id="JACEGQ020000006">
    <property type="protein sequence ID" value="KAH8505667.1"/>
    <property type="molecule type" value="Genomic_DNA"/>
</dbReference>
<name>A0A8T2YKR8_POPDE</name>
<dbReference type="Proteomes" id="UP000807159">
    <property type="component" value="Chromosome 6"/>
</dbReference>